<dbReference type="EMBL" id="JAIWYP010000003">
    <property type="protein sequence ID" value="KAH3853210.1"/>
    <property type="molecule type" value="Genomic_DNA"/>
</dbReference>
<keyword evidence="1" id="KW-0175">Coiled coil</keyword>
<evidence type="ECO:0000256" key="1">
    <source>
        <dbReference type="SAM" id="Coils"/>
    </source>
</evidence>
<feature type="region of interest" description="Disordered" evidence="2">
    <location>
        <begin position="1"/>
        <end position="23"/>
    </location>
</feature>
<dbReference type="AlphaFoldDB" id="A0A9D4L861"/>
<reference evidence="3" key="2">
    <citation type="submission" date="2020-11" db="EMBL/GenBank/DDBJ databases">
        <authorList>
            <person name="McCartney M.A."/>
            <person name="Auch B."/>
            <person name="Kono T."/>
            <person name="Mallez S."/>
            <person name="Becker A."/>
            <person name="Gohl D.M."/>
            <person name="Silverstein K.A.T."/>
            <person name="Koren S."/>
            <person name="Bechman K.B."/>
            <person name="Herman A."/>
            <person name="Abrahante J.E."/>
            <person name="Garbe J."/>
        </authorList>
    </citation>
    <scope>NUCLEOTIDE SEQUENCE</scope>
    <source>
        <strain evidence="3">Duluth1</strain>
        <tissue evidence="3">Whole animal</tissue>
    </source>
</reference>
<feature type="coiled-coil region" evidence="1">
    <location>
        <begin position="44"/>
        <end position="71"/>
    </location>
</feature>
<proteinExistence type="predicted"/>
<keyword evidence="4" id="KW-1185">Reference proteome</keyword>
<gene>
    <name evidence="3" type="ORF">DPMN_095732</name>
</gene>
<sequence>MLHLRDPTEISNTNTGDTDTDGVDQLDYQDLNSGLILLEIHKDLKGIHNKFDIMERRVNQLKSENEELKKNSCKQSMTYQNAKSKLNLSQK</sequence>
<evidence type="ECO:0000313" key="4">
    <source>
        <dbReference type="Proteomes" id="UP000828390"/>
    </source>
</evidence>
<name>A0A9D4L861_DREPO</name>
<dbReference type="Proteomes" id="UP000828390">
    <property type="component" value="Unassembled WGS sequence"/>
</dbReference>
<reference evidence="3" key="1">
    <citation type="journal article" date="2019" name="bioRxiv">
        <title>The Genome of the Zebra Mussel, Dreissena polymorpha: A Resource for Invasive Species Research.</title>
        <authorList>
            <person name="McCartney M.A."/>
            <person name="Auch B."/>
            <person name="Kono T."/>
            <person name="Mallez S."/>
            <person name="Zhang Y."/>
            <person name="Obille A."/>
            <person name="Becker A."/>
            <person name="Abrahante J.E."/>
            <person name="Garbe J."/>
            <person name="Badalamenti J.P."/>
            <person name="Herman A."/>
            <person name="Mangelson H."/>
            <person name="Liachko I."/>
            <person name="Sullivan S."/>
            <person name="Sone E.D."/>
            <person name="Koren S."/>
            <person name="Silverstein K.A.T."/>
            <person name="Beckman K.B."/>
            <person name="Gohl D.M."/>
        </authorList>
    </citation>
    <scope>NUCLEOTIDE SEQUENCE</scope>
    <source>
        <strain evidence="3">Duluth1</strain>
        <tissue evidence="3">Whole animal</tissue>
    </source>
</reference>
<protein>
    <submittedName>
        <fullName evidence="3">Uncharacterized protein</fullName>
    </submittedName>
</protein>
<evidence type="ECO:0000313" key="3">
    <source>
        <dbReference type="EMBL" id="KAH3853210.1"/>
    </source>
</evidence>
<accession>A0A9D4L861</accession>
<evidence type="ECO:0000256" key="2">
    <source>
        <dbReference type="SAM" id="MobiDB-lite"/>
    </source>
</evidence>
<comment type="caution">
    <text evidence="3">The sequence shown here is derived from an EMBL/GenBank/DDBJ whole genome shotgun (WGS) entry which is preliminary data.</text>
</comment>
<organism evidence="3 4">
    <name type="scientific">Dreissena polymorpha</name>
    <name type="common">Zebra mussel</name>
    <name type="synonym">Mytilus polymorpha</name>
    <dbReference type="NCBI Taxonomy" id="45954"/>
    <lineage>
        <taxon>Eukaryota</taxon>
        <taxon>Metazoa</taxon>
        <taxon>Spiralia</taxon>
        <taxon>Lophotrochozoa</taxon>
        <taxon>Mollusca</taxon>
        <taxon>Bivalvia</taxon>
        <taxon>Autobranchia</taxon>
        <taxon>Heteroconchia</taxon>
        <taxon>Euheterodonta</taxon>
        <taxon>Imparidentia</taxon>
        <taxon>Neoheterodontei</taxon>
        <taxon>Myida</taxon>
        <taxon>Dreissenoidea</taxon>
        <taxon>Dreissenidae</taxon>
        <taxon>Dreissena</taxon>
    </lineage>
</organism>